<evidence type="ECO:0000256" key="3">
    <source>
        <dbReference type="ARBA" id="ARBA00022989"/>
    </source>
</evidence>
<evidence type="ECO:0000256" key="2">
    <source>
        <dbReference type="ARBA" id="ARBA00022692"/>
    </source>
</evidence>
<dbReference type="PANTHER" id="PTHR11785:SF375">
    <property type="entry name" value="AMINO ACID TRANSPORTER"/>
    <property type="match status" value="1"/>
</dbReference>
<evidence type="ECO:0000313" key="6">
    <source>
        <dbReference type="EMBL" id="KAJ8047829.1"/>
    </source>
</evidence>
<keyword evidence="7" id="KW-1185">Reference proteome</keyword>
<evidence type="ECO:0000256" key="1">
    <source>
        <dbReference type="ARBA" id="ARBA00004141"/>
    </source>
</evidence>
<dbReference type="Proteomes" id="UP001152320">
    <property type="component" value="Chromosome 2"/>
</dbReference>
<gene>
    <name evidence="6" type="ORF">HOLleu_06938</name>
</gene>
<reference evidence="6" key="1">
    <citation type="submission" date="2021-10" db="EMBL/GenBank/DDBJ databases">
        <title>Tropical sea cucumber genome reveals ecological adaptation and Cuvierian tubules defense mechanism.</title>
        <authorList>
            <person name="Chen T."/>
        </authorList>
    </citation>
    <scope>NUCLEOTIDE SEQUENCE</scope>
    <source>
        <strain evidence="6">Nanhai2018</strain>
        <tissue evidence="6">Muscle</tissue>
    </source>
</reference>
<protein>
    <submittedName>
        <fullName evidence="6">Cystine/glutamate transporter</fullName>
    </submittedName>
</protein>
<sequence length="243" mass="25795">MGKTCFPVRSDGNAPTKVDEDVIPGDKVVLPRFLGLIQSMSFILGLIIGTGIFLTPTGVLRGSSGSIGVSLIMWLVGAFTSSTGAMCMTEMAIYFRQSGGAYIFLRSVYGPVFGFVMVWVSFFVMSPCSSAIQSFAIINFLTTPFAGACGSVPDAATKIGASCVFLLAVAINSTSTRGTTKVQVFMLLIKTGTVLAIILMGAIKIIHSGTRNFEKPFQTSSDEFEISKLPSAFFSAAYAYGGW</sequence>
<name>A0A9Q1CNM5_HOLLE</name>
<dbReference type="InterPro" id="IPR002293">
    <property type="entry name" value="AA/rel_permease1"/>
</dbReference>
<keyword evidence="4 5" id="KW-0472">Membrane</keyword>
<comment type="caution">
    <text evidence="6">The sequence shown here is derived from an EMBL/GenBank/DDBJ whole genome shotgun (WGS) entry which is preliminary data.</text>
</comment>
<feature type="transmembrane region" description="Helical" evidence="5">
    <location>
        <begin position="184"/>
        <end position="206"/>
    </location>
</feature>
<organism evidence="6 7">
    <name type="scientific">Holothuria leucospilota</name>
    <name type="common">Black long sea cucumber</name>
    <name type="synonym">Mertensiothuria leucospilota</name>
    <dbReference type="NCBI Taxonomy" id="206669"/>
    <lineage>
        <taxon>Eukaryota</taxon>
        <taxon>Metazoa</taxon>
        <taxon>Echinodermata</taxon>
        <taxon>Eleutherozoa</taxon>
        <taxon>Echinozoa</taxon>
        <taxon>Holothuroidea</taxon>
        <taxon>Aspidochirotacea</taxon>
        <taxon>Aspidochirotida</taxon>
        <taxon>Holothuriidae</taxon>
        <taxon>Holothuria</taxon>
    </lineage>
</organism>
<feature type="transmembrane region" description="Helical" evidence="5">
    <location>
        <begin position="101"/>
        <end position="125"/>
    </location>
</feature>
<dbReference type="EMBL" id="JAIZAY010000002">
    <property type="protein sequence ID" value="KAJ8047829.1"/>
    <property type="molecule type" value="Genomic_DNA"/>
</dbReference>
<accession>A0A9Q1CNM5</accession>
<keyword evidence="2 5" id="KW-0812">Transmembrane</keyword>
<dbReference type="PANTHER" id="PTHR11785">
    <property type="entry name" value="AMINO ACID TRANSPORTER"/>
    <property type="match status" value="1"/>
</dbReference>
<dbReference type="AlphaFoldDB" id="A0A9Q1CNM5"/>
<dbReference type="Pfam" id="PF13520">
    <property type="entry name" value="AA_permease_2"/>
    <property type="match status" value="1"/>
</dbReference>
<dbReference type="Gene3D" id="1.20.1740.10">
    <property type="entry name" value="Amino acid/polyamine transporter I"/>
    <property type="match status" value="1"/>
</dbReference>
<feature type="transmembrane region" description="Helical" evidence="5">
    <location>
        <begin position="131"/>
        <end position="148"/>
    </location>
</feature>
<keyword evidence="3 5" id="KW-1133">Transmembrane helix</keyword>
<comment type="subcellular location">
    <subcellularLocation>
        <location evidence="1">Membrane</location>
        <topology evidence="1">Multi-pass membrane protein</topology>
    </subcellularLocation>
</comment>
<feature type="transmembrane region" description="Helical" evidence="5">
    <location>
        <begin position="33"/>
        <end position="55"/>
    </location>
</feature>
<proteinExistence type="predicted"/>
<evidence type="ECO:0000256" key="4">
    <source>
        <dbReference type="ARBA" id="ARBA00023136"/>
    </source>
</evidence>
<evidence type="ECO:0000313" key="7">
    <source>
        <dbReference type="Proteomes" id="UP001152320"/>
    </source>
</evidence>
<evidence type="ECO:0000256" key="5">
    <source>
        <dbReference type="SAM" id="Phobius"/>
    </source>
</evidence>
<dbReference type="OrthoDB" id="10062876at2759"/>
<feature type="transmembrane region" description="Helical" evidence="5">
    <location>
        <begin position="67"/>
        <end position="89"/>
    </location>
</feature>
<dbReference type="GO" id="GO:0016020">
    <property type="term" value="C:membrane"/>
    <property type="evidence" value="ECO:0007669"/>
    <property type="project" value="UniProtKB-SubCell"/>
</dbReference>
<dbReference type="GO" id="GO:0015179">
    <property type="term" value="F:L-amino acid transmembrane transporter activity"/>
    <property type="evidence" value="ECO:0007669"/>
    <property type="project" value="TreeGrafter"/>
</dbReference>
<dbReference type="InterPro" id="IPR050598">
    <property type="entry name" value="AminoAcid_Transporter"/>
</dbReference>